<protein>
    <recommendedName>
        <fullName evidence="6">Carboxylic ester hydrolase</fullName>
        <ecNumber evidence="6">3.1.1.-</ecNumber>
    </recommendedName>
</protein>
<gene>
    <name evidence="8" type="primary">LOC114335365</name>
</gene>
<dbReference type="InterPro" id="IPR002018">
    <property type="entry name" value="CarbesteraseB"/>
</dbReference>
<evidence type="ECO:0000256" key="2">
    <source>
        <dbReference type="ARBA" id="ARBA00022487"/>
    </source>
</evidence>
<dbReference type="OrthoDB" id="19653at2759"/>
<dbReference type="SUPFAM" id="SSF53474">
    <property type="entry name" value="alpha/beta-Hydrolases"/>
    <property type="match status" value="1"/>
</dbReference>
<reference evidence="8" key="1">
    <citation type="submission" date="2025-08" db="UniProtKB">
        <authorList>
            <consortium name="RefSeq"/>
        </authorList>
    </citation>
    <scope>IDENTIFICATION</scope>
    <source>
        <tissue evidence="8">Whole insect</tissue>
    </source>
</reference>
<keyword evidence="6" id="KW-0732">Signal</keyword>
<dbReference type="InterPro" id="IPR019819">
    <property type="entry name" value="Carboxylesterase_B_CS"/>
</dbReference>
<evidence type="ECO:0000259" key="7">
    <source>
        <dbReference type="Pfam" id="PF00135"/>
    </source>
</evidence>
<evidence type="ECO:0000313" key="8">
    <source>
        <dbReference type="RefSeq" id="XP_028141394.1"/>
    </source>
</evidence>
<dbReference type="Gene3D" id="3.40.50.1820">
    <property type="entry name" value="alpha/beta hydrolase"/>
    <property type="match status" value="1"/>
</dbReference>
<dbReference type="GO" id="GO:0052689">
    <property type="term" value="F:carboxylic ester hydrolase activity"/>
    <property type="evidence" value="ECO:0007669"/>
    <property type="project" value="UniProtKB-KW"/>
</dbReference>
<dbReference type="RefSeq" id="XP_028141394.1">
    <property type="nucleotide sequence ID" value="XM_028285593.1"/>
</dbReference>
<evidence type="ECO:0000256" key="6">
    <source>
        <dbReference type="RuleBase" id="RU361235"/>
    </source>
</evidence>
<dbReference type="PANTHER" id="PTHR11559">
    <property type="entry name" value="CARBOXYLESTERASE"/>
    <property type="match status" value="1"/>
</dbReference>
<dbReference type="KEGG" id="dvv:114335365"/>
<dbReference type="InterPro" id="IPR029058">
    <property type="entry name" value="AB_hydrolase_fold"/>
</dbReference>
<proteinExistence type="inferred from homology"/>
<feature type="chain" id="PRO_5028523259" description="Carboxylic ester hydrolase" evidence="6">
    <location>
        <begin position="22"/>
        <end position="574"/>
    </location>
</feature>
<dbReference type="PROSITE" id="PS00941">
    <property type="entry name" value="CARBOXYLESTERASE_B_2"/>
    <property type="match status" value="1"/>
</dbReference>
<evidence type="ECO:0000256" key="1">
    <source>
        <dbReference type="ARBA" id="ARBA00005964"/>
    </source>
</evidence>
<evidence type="ECO:0000256" key="4">
    <source>
        <dbReference type="ARBA" id="ARBA00023157"/>
    </source>
</evidence>
<dbReference type="EC" id="3.1.1.-" evidence="6"/>
<comment type="similarity">
    <text evidence="1 6">Belongs to the type-B carboxylesterase/lipase family.</text>
</comment>
<dbReference type="PROSITE" id="PS00122">
    <property type="entry name" value="CARBOXYLESTERASE_B_1"/>
    <property type="match status" value="1"/>
</dbReference>
<feature type="signal peptide" evidence="6">
    <location>
        <begin position="1"/>
        <end position="21"/>
    </location>
</feature>
<dbReference type="InterPro" id="IPR019826">
    <property type="entry name" value="Carboxylesterase_B_AS"/>
</dbReference>
<dbReference type="InParanoid" id="A0A6P7FXU5"/>
<dbReference type="Pfam" id="PF00135">
    <property type="entry name" value="COesterase"/>
    <property type="match status" value="1"/>
</dbReference>
<keyword evidence="3 6" id="KW-0378">Hydrolase</keyword>
<keyword evidence="2" id="KW-0719">Serine esterase</keyword>
<keyword evidence="5" id="KW-0325">Glycoprotein</keyword>
<dbReference type="InterPro" id="IPR050309">
    <property type="entry name" value="Type-B_Carboxylest/Lipase"/>
</dbReference>
<evidence type="ECO:0000256" key="3">
    <source>
        <dbReference type="ARBA" id="ARBA00022801"/>
    </source>
</evidence>
<evidence type="ECO:0000256" key="5">
    <source>
        <dbReference type="ARBA" id="ARBA00023180"/>
    </source>
</evidence>
<feature type="domain" description="Carboxylesterase type B" evidence="7">
    <location>
        <begin position="25"/>
        <end position="552"/>
    </location>
</feature>
<keyword evidence="4" id="KW-1015">Disulfide bond</keyword>
<name>A0A6P7FXU5_DIAVI</name>
<dbReference type="AlphaFoldDB" id="A0A6P7FXU5"/>
<organism evidence="8">
    <name type="scientific">Diabrotica virgifera virgifera</name>
    <name type="common">western corn rootworm</name>
    <dbReference type="NCBI Taxonomy" id="50390"/>
    <lineage>
        <taxon>Eukaryota</taxon>
        <taxon>Metazoa</taxon>
        <taxon>Ecdysozoa</taxon>
        <taxon>Arthropoda</taxon>
        <taxon>Hexapoda</taxon>
        <taxon>Insecta</taxon>
        <taxon>Pterygota</taxon>
        <taxon>Neoptera</taxon>
        <taxon>Endopterygota</taxon>
        <taxon>Coleoptera</taxon>
        <taxon>Polyphaga</taxon>
        <taxon>Cucujiformia</taxon>
        <taxon>Chrysomeloidea</taxon>
        <taxon>Chrysomelidae</taxon>
        <taxon>Galerucinae</taxon>
        <taxon>Diabroticina</taxon>
        <taxon>Diabroticites</taxon>
        <taxon>Diabrotica</taxon>
    </lineage>
</organism>
<accession>A0A6P7FXU5</accession>
<sequence length="574" mass="65738">MERFVLCFIIFPIIFIGGSDSCKEKPIIKLSDGSIQGIRETSNSGKPYYAFREIPYAEPPIGELRFSEPISPKKWKGVKETVNITKICLTQLPPLIPYELQYYTDDKRENEDCLYLNVFTPQLPYKENITGFPVYVYIYGGFFIYGNPTGYDFQYLVDEGVVVVSFNYRMNSLGFLSTEDNVFPANLGLKDQLMVLKWVNKNIELFGGDPTKVTLGGHSAGAILTGYHLLSKKSKGLFRSAIVQSGTPLMSFGYIANPKKFAFMLGEKLSRDFHSSMNTSQDLLKLLRSLPGKEVAQVNLGNIEGFDYKLVEFRSTWAPTKEDPNYEHAFLTDDTMHENFKKGHFNQVPVMIGITDEEFKDYGNLTRAGLLVDSNYSLLIDPVVPLKKENILPMVNEIKNIYCNTNRFAQNATGMAKILSDILYGIPIMTNAKLMSKYTDVYFYQFGYLGPINGINFWKQFSTYGLKGLGNCAHGDELPLLYDFNSIRPVEPPNSLDILVRKRLVKLWVNFIKYGNPTPEEDPLLLNITWQKMTPTANNYFNIDAKVDLKKNMTYFNEWLEKVDKYFENPRRWY</sequence>